<dbReference type="EC" id="3.2.1.52" evidence="3"/>
<dbReference type="GO" id="GO:0005975">
    <property type="term" value="P:carbohydrate metabolic process"/>
    <property type="evidence" value="ECO:0007669"/>
    <property type="project" value="InterPro"/>
</dbReference>
<dbReference type="InterPro" id="IPR029019">
    <property type="entry name" value="HEX_eukaryotic_N"/>
</dbReference>
<dbReference type="InterPro" id="IPR025705">
    <property type="entry name" value="Beta_hexosaminidase_sua/sub"/>
</dbReference>
<keyword evidence="7" id="KW-0732">Signal</keyword>
<dbReference type="GO" id="GO:0016020">
    <property type="term" value="C:membrane"/>
    <property type="evidence" value="ECO:0007669"/>
    <property type="project" value="TreeGrafter"/>
</dbReference>
<sequence length="261" mass="29360">MMGKIVWVLLLVQAVLAIDGVSVDRLNIWPMPHSVSHGRENLFLSKDFELKTEGTKYNDGSGILKDGFSRLLDMVRVAHVADGNFSKIHTSLLLQGLHVVVLSADDQLQYGIDESYKLSVPASGKPGYAYLEAHTVYGALHGFQTFSQLCLFNFTTRVIEVPMVPWTVIDQPRFSFRGLLIDTSRHYLPLPVIKNVIDSMAYAKLNVLHWHIVDTQSFPLEIPSYPKLWDGAYSVSERYTFADAAEIVRQLCSKTRDQCIG</sequence>
<evidence type="ECO:0000259" key="8">
    <source>
        <dbReference type="Pfam" id="PF00728"/>
    </source>
</evidence>
<dbReference type="Gene3D" id="3.30.379.10">
    <property type="entry name" value="Chitobiase/beta-hexosaminidase domain 2-like"/>
    <property type="match status" value="1"/>
</dbReference>
<reference evidence="10 11" key="1">
    <citation type="journal article" date="2016" name="G3 (Bethesda)">
        <title>First Draft Assembly and Annotation of the Genome of a California Endemic Oak Quercus lobata Nee (Fagaceae).</title>
        <authorList>
            <person name="Sork V.L."/>
            <person name="Fitz-Gibbon S.T."/>
            <person name="Puiu D."/>
            <person name="Crepeau M."/>
            <person name="Gugger P.F."/>
            <person name="Sherman R."/>
            <person name="Stevens K."/>
            <person name="Langley C.H."/>
            <person name="Pellegrini M."/>
            <person name="Salzberg S.L."/>
        </authorList>
    </citation>
    <scope>NUCLEOTIDE SEQUENCE [LARGE SCALE GENOMIC DNA]</scope>
    <source>
        <strain evidence="10 11">cv. SW786</strain>
    </source>
</reference>
<evidence type="ECO:0000256" key="7">
    <source>
        <dbReference type="SAM" id="SignalP"/>
    </source>
</evidence>
<reference evidence="10" key="2">
    <citation type="submission" date="2021-01" db="UniProtKB">
        <authorList>
            <consortium name="EnsemblPlants"/>
        </authorList>
    </citation>
    <scope>IDENTIFICATION</scope>
</reference>
<dbReference type="PANTHER" id="PTHR22600">
    <property type="entry name" value="BETA-HEXOSAMINIDASE"/>
    <property type="match status" value="1"/>
</dbReference>
<organism evidence="10 11">
    <name type="scientific">Quercus lobata</name>
    <name type="common">Valley oak</name>
    <dbReference type="NCBI Taxonomy" id="97700"/>
    <lineage>
        <taxon>Eukaryota</taxon>
        <taxon>Viridiplantae</taxon>
        <taxon>Streptophyta</taxon>
        <taxon>Embryophyta</taxon>
        <taxon>Tracheophyta</taxon>
        <taxon>Spermatophyta</taxon>
        <taxon>Magnoliopsida</taxon>
        <taxon>eudicotyledons</taxon>
        <taxon>Gunneridae</taxon>
        <taxon>Pentapetalae</taxon>
        <taxon>rosids</taxon>
        <taxon>fabids</taxon>
        <taxon>Fagales</taxon>
        <taxon>Fagaceae</taxon>
        <taxon>Quercus</taxon>
    </lineage>
</organism>
<evidence type="ECO:0000256" key="2">
    <source>
        <dbReference type="ARBA" id="ARBA00006285"/>
    </source>
</evidence>
<evidence type="ECO:0000256" key="1">
    <source>
        <dbReference type="ARBA" id="ARBA00001231"/>
    </source>
</evidence>
<dbReference type="SUPFAM" id="SSF51445">
    <property type="entry name" value="(Trans)glycosidases"/>
    <property type="match status" value="1"/>
</dbReference>
<dbReference type="GO" id="GO:0004563">
    <property type="term" value="F:beta-N-acetylhexosaminidase activity"/>
    <property type="evidence" value="ECO:0007669"/>
    <property type="project" value="UniProtKB-EC"/>
</dbReference>
<dbReference type="InterPro" id="IPR015883">
    <property type="entry name" value="Glyco_hydro_20_cat"/>
</dbReference>
<keyword evidence="4" id="KW-0378">Hydrolase</keyword>
<dbReference type="PANTHER" id="PTHR22600:SF21">
    <property type="entry name" value="BETA-HEXOSAMINIDASE A"/>
    <property type="match status" value="1"/>
</dbReference>
<keyword evidence="5" id="KW-0325">Glycoprotein</keyword>
<dbReference type="EMBL" id="LRBV02000001">
    <property type="status" value="NOT_ANNOTATED_CDS"/>
    <property type="molecule type" value="Genomic_DNA"/>
</dbReference>
<dbReference type="Pfam" id="PF14845">
    <property type="entry name" value="Glycohydro_20b2"/>
    <property type="match status" value="1"/>
</dbReference>
<proteinExistence type="inferred from homology"/>
<dbReference type="InterPro" id="IPR029018">
    <property type="entry name" value="Hex-like_dom2"/>
</dbReference>
<dbReference type="OMA" id="RWHITDE"/>
<dbReference type="PRINTS" id="PR00738">
    <property type="entry name" value="GLHYDRLASE20"/>
</dbReference>
<keyword evidence="6" id="KW-0326">Glycosidase</keyword>
<accession>A0A7N2QY12</accession>
<evidence type="ECO:0000313" key="11">
    <source>
        <dbReference type="Proteomes" id="UP000594261"/>
    </source>
</evidence>
<feature type="chain" id="PRO_5029474504" description="beta-N-acetylhexosaminidase" evidence="7">
    <location>
        <begin position="18"/>
        <end position="261"/>
    </location>
</feature>
<feature type="signal peptide" evidence="7">
    <location>
        <begin position="1"/>
        <end position="17"/>
    </location>
</feature>
<keyword evidence="11" id="KW-1185">Reference proteome</keyword>
<protein>
    <recommendedName>
        <fullName evidence="3">beta-N-acetylhexosaminidase</fullName>
        <ecNumber evidence="3">3.2.1.52</ecNumber>
    </recommendedName>
</protein>
<dbReference type="Gramene" id="QL01p051860:mrna">
    <property type="protein sequence ID" value="QL01p051860:mrna"/>
    <property type="gene ID" value="QL01p051860"/>
</dbReference>
<feature type="domain" description="Glycoside hydrolase family 20 catalytic" evidence="8">
    <location>
        <begin position="174"/>
        <end position="248"/>
    </location>
</feature>
<feature type="domain" description="Beta-hexosaminidase eukaryotic type N-terminal" evidence="9">
    <location>
        <begin position="28"/>
        <end position="149"/>
    </location>
</feature>
<dbReference type="SUPFAM" id="SSF55545">
    <property type="entry name" value="beta-N-acetylhexosaminidase-like domain"/>
    <property type="match status" value="1"/>
</dbReference>
<evidence type="ECO:0000256" key="3">
    <source>
        <dbReference type="ARBA" id="ARBA00012663"/>
    </source>
</evidence>
<name>A0A7N2QY12_QUELO</name>
<dbReference type="InParanoid" id="A0A7N2QY12"/>
<evidence type="ECO:0000256" key="5">
    <source>
        <dbReference type="ARBA" id="ARBA00023180"/>
    </source>
</evidence>
<dbReference type="Gene3D" id="3.20.20.80">
    <property type="entry name" value="Glycosidases"/>
    <property type="match status" value="1"/>
</dbReference>
<evidence type="ECO:0000256" key="4">
    <source>
        <dbReference type="ARBA" id="ARBA00022801"/>
    </source>
</evidence>
<dbReference type="EnsemblPlants" id="QL01p051860:mrna">
    <property type="protein sequence ID" value="QL01p051860:mrna"/>
    <property type="gene ID" value="QL01p051860"/>
</dbReference>
<dbReference type="GO" id="GO:0030203">
    <property type="term" value="P:glycosaminoglycan metabolic process"/>
    <property type="evidence" value="ECO:0007669"/>
    <property type="project" value="TreeGrafter"/>
</dbReference>
<comment type="similarity">
    <text evidence="2">Belongs to the glycosyl hydrolase 20 family.</text>
</comment>
<dbReference type="AlphaFoldDB" id="A0A7N2QY12"/>
<evidence type="ECO:0000256" key="6">
    <source>
        <dbReference type="ARBA" id="ARBA00023295"/>
    </source>
</evidence>
<comment type="catalytic activity">
    <reaction evidence="1">
        <text>Hydrolysis of terminal non-reducing N-acetyl-D-hexosamine residues in N-acetyl-beta-D-hexosaminides.</text>
        <dbReference type="EC" id="3.2.1.52"/>
    </reaction>
</comment>
<dbReference type="InterPro" id="IPR017853">
    <property type="entry name" value="GH"/>
</dbReference>
<dbReference type="Pfam" id="PF00728">
    <property type="entry name" value="Glyco_hydro_20"/>
    <property type="match status" value="1"/>
</dbReference>
<evidence type="ECO:0000313" key="10">
    <source>
        <dbReference type="EnsemblPlants" id="QL01p051860:mrna"/>
    </source>
</evidence>
<dbReference type="Proteomes" id="UP000594261">
    <property type="component" value="Chromosome 1"/>
</dbReference>
<evidence type="ECO:0000259" key="9">
    <source>
        <dbReference type="Pfam" id="PF14845"/>
    </source>
</evidence>